<name>A0A453EL18_AEGTS</name>
<reference evidence="2" key="4">
    <citation type="submission" date="2019-03" db="UniProtKB">
        <authorList>
            <consortium name="EnsemblPlants"/>
        </authorList>
    </citation>
    <scope>IDENTIFICATION</scope>
</reference>
<dbReference type="PANTHER" id="PTHR36617:SF17">
    <property type="entry name" value="OS01G0114800 PROTEIN"/>
    <property type="match status" value="1"/>
</dbReference>
<dbReference type="PANTHER" id="PTHR36617">
    <property type="entry name" value="PROTEIN, PUTATIVE-RELATED"/>
    <property type="match status" value="1"/>
</dbReference>
<reference evidence="3" key="1">
    <citation type="journal article" date="2014" name="Science">
        <title>Ancient hybridizations among the ancestral genomes of bread wheat.</title>
        <authorList>
            <consortium name="International Wheat Genome Sequencing Consortium,"/>
            <person name="Marcussen T."/>
            <person name="Sandve S.R."/>
            <person name="Heier L."/>
            <person name="Spannagl M."/>
            <person name="Pfeifer M."/>
            <person name="Jakobsen K.S."/>
            <person name="Wulff B.B."/>
            <person name="Steuernagel B."/>
            <person name="Mayer K.F."/>
            <person name="Olsen O.A."/>
        </authorList>
    </citation>
    <scope>NUCLEOTIDE SEQUENCE [LARGE SCALE GENOMIC DNA]</scope>
    <source>
        <strain evidence="3">cv. AL8/78</strain>
    </source>
</reference>
<reference evidence="2" key="3">
    <citation type="journal article" date="2017" name="Nature">
        <title>Genome sequence of the progenitor of the wheat D genome Aegilops tauschii.</title>
        <authorList>
            <person name="Luo M.C."/>
            <person name="Gu Y.Q."/>
            <person name="Puiu D."/>
            <person name="Wang H."/>
            <person name="Twardziok S.O."/>
            <person name="Deal K.R."/>
            <person name="Huo N."/>
            <person name="Zhu T."/>
            <person name="Wang L."/>
            <person name="Wang Y."/>
            <person name="McGuire P.E."/>
            <person name="Liu S."/>
            <person name="Long H."/>
            <person name="Ramasamy R.K."/>
            <person name="Rodriguez J.C."/>
            <person name="Van S.L."/>
            <person name="Yuan L."/>
            <person name="Wang Z."/>
            <person name="Xia Z."/>
            <person name="Xiao L."/>
            <person name="Anderson O.D."/>
            <person name="Ouyang S."/>
            <person name="Liang Y."/>
            <person name="Zimin A.V."/>
            <person name="Pertea G."/>
            <person name="Qi P."/>
            <person name="Bennetzen J.L."/>
            <person name="Dai X."/>
            <person name="Dawson M.W."/>
            <person name="Muller H.G."/>
            <person name="Kugler K."/>
            <person name="Rivarola-Duarte L."/>
            <person name="Spannagl M."/>
            <person name="Mayer K.F.X."/>
            <person name="Lu F.H."/>
            <person name="Bevan M.W."/>
            <person name="Leroy P."/>
            <person name="Li P."/>
            <person name="You F.M."/>
            <person name="Sun Q."/>
            <person name="Liu Z."/>
            <person name="Lyons E."/>
            <person name="Wicker T."/>
            <person name="Salzberg S.L."/>
            <person name="Devos K.M."/>
            <person name="Dvorak J."/>
        </authorList>
    </citation>
    <scope>NUCLEOTIDE SEQUENCE [LARGE SCALE GENOMIC DNA]</scope>
    <source>
        <strain evidence="2">cv. AL8/78</strain>
    </source>
</reference>
<proteinExistence type="predicted"/>
<accession>A0A453EL18</accession>
<evidence type="ECO:0000313" key="3">
    <source>
        <dbReference type="Proteomes" id="UP000015105"/>
    </source>
</evidence>
<reference evidence="3" key="2">
    <citation type="journal article" date="2017" name="Nat. Plants">
        <title>The Aegilops tauschii genome reveals multiple impacts of transposons.</title>
        <authorList>
            <person name="Zhao G."/>
            <person name="Zou C."/>
            <person name="Li K."/>
            <person name="Wang K."/>
            <person name="Li T."/>
            <person name="Gao L."/>
            <person name="Zhang X."/>
            <person name="Wang H."/>
            <person name="Yang Z."/>
            <person name="Liu X."/>
            <person name="Jiang W."/>
            <person name="Mao L."/>
            <person name="Kong X."/>
            <person name="Jiao Y."/>
            <person name="Jia J."/>
        </authorList>
    </citation>
    <scope>NUCLEOTIDE SEQUENCE [LARGE SCALE GENOMIC DNA]</scope>
    <source>
        <strain evidence="3">cv. AL8/78</strain>
    </source>
</reference>
<dbReference type="EnsemblPlants" id="AET3Gv20384200.2">
    <property type="protein sequence ID" value="AET3Gv20384200.2"/>
    <property type="gene ID" value="AET3Gv20384200"/>
</dbReference>
<dbReference type="Gramene" id="AET3Gv20384200.2">
    <property type="protein sequence ID" value="AET3Gv20384200.2"/>
    <property type="gene ID" value="AET3Gv20384200"/>
</dbReference>
<dbReference type="Proteomes" id="UP000015105">
    <property type="component" value="Chromosome 3D"/>
</dbReference>
<dbReference type="Pfam" id="PF13966">
    <property type="entry name" value="zf-RVT"/>
    <property type="match status" value="1"/>
</dbReference>
<organism evidence="2 3">
    <name type="scientific">Aegilops tauschii subsp. strangulata</name>
    <name type="common">Goatgrass</name>
    <dbReference type="NCBI Taxonomy" id="200361"/>
    <lineage>
        <taxon>Eukaryota</taxon>
        <taxon>Viridiplantae</taxon>
        <taxon>Streptophyta</taxon>
        <taxon>Embryophyta</taxon>
        <taxon>Tracheophyta</taxon>
        <taxon>Spermatophyta</taxon>
        <taxon>Magnoliopsida</taxon>
        <taxon>Liliopsida</taxon>
        <taxon>Poales</taxon>
        <taxon>Poaceae</taxon>
        <taxon>BOP clade</taxon>
        <taxon>Pooideae</taxon>
        <taxon>Triticodae</taxon>
        <taxon>Triticeae</taxon>
        <taxon>Triticinae</taxon>
        <taxon>Aegilops</taxon>
    </lineage>
</organism>
<keyword evidence="3" id="KW-1185">Reference proteome</keyword>
<reference evidence="2" key="5">
    <citation type="journal article" date="2021" name="G3 (Bethesda)">
        <title>Aegilops tauschii genome assembly Aet v5.0 features greater sequence contiguity and improved annotation.</title>
        <authorList>
            <person name="Wang L."/>
            <person name="Zhu T."/>
            <person name="Rodriguez J.C."/>
            <person name="Deal K.R."/>
            <person name="Dubcovsky J."/>
            <person name="McGuire P.E."/>
            <person name="Lux T."/>
            <person name="Spannagl M."/>
            <person name="Mayer K.F.X."/>
            <person name="Baldrich P."/>
            <person name="Meyers B.C."/>
            <person name="Huo N."/>
            <person name="Gu Y.Q."/>
            <person name="Zhou H."/>
            <person name="Devos K.M."/>
            <person name="Bennetzen J.L."/>
            <person name="Unver T."/>
            <person name="Budak H."/>
            <person name="Gulick P.J."/>
            <person name="Galiba G."/>
            <person name="Kalapos B."/>
            <person name="Nelson D.R."/>
            <person name="Li P."/>
            <person name="You F.M."/>
            <person name="Luo M.C."/>
            <person name="Dvorak J."/>
        </authorList>
    </citation>
    <scope>NUCLEOTIDE SEQUENCE [LARGE SCALE GENOMIC DNA]</scope>
    <source>
        <strain evidence="2">cv. AL8/78</strain>
    </source>
</reference>
<protein>
    <recommendedName>
        <fullName evidence="1">Reverse transcriptase zinc-binding domain-containing protein</fullName>
    </recommendedName>
</protein>
<feature type="domain" description="Reverse transcriptase zinc-binding" evidence="1">
    <location>
        <begin position="129"/>
        <end position="213"/>
    </location>
</feature>
<evidence type="ECO:0000313" key="2">
    <source>
        <dbReference type="EnsemblPlants" id="AET3Gv20384200.2"/>
    </source>
</evidence>
<sequence length="261" mass="30395">QWLSRVDDSRAWSGLDLQFAPEERALFFASTTMSIGNGQHALFWEDRWINGRAIREIAPLLYALIPKRRRKSRTVADGLHANQWATDIHGMIGIPEIGEYLSLWHRLAETALCDAPDCIRWKWTANGEYSAKSAYLATFHGSTRCQAWKLTWKCWAPPRVRFFHWLANLDRCWTADRLARRNLPHPQRCPLCDQAPETIHHLLLECSFSRQVWHEIFSWLRLSCPLPNDDATLHDWWRSARHDTPKPMHKGLASAALLVPW</sequence>
<dbReference type="AlphaFoldDB" id="A0A453EL18"/>
<dbReference type="InterPro" id="IPR026960">
    <property type="entry name" value="RVT-Znf"/>
</dbReference>
<evidence type="ECO:0000259" key="1">
    <source>
        <dbReference type="Pfam" id="PF13966"/>
    </source>
</evidence>